<dbReference type="Pfam" id="PF09562">
    <property type="entry name" value="RE_LlaMI"/>
    <property type="match status" value="1"/>
</dbReference>
<dbReference type="EMBL" id="MN739391">
    <property type="protein sequence ID" value="QHT02248.1"/>
    <property type="molecule type" value="Genomic_DNA"/>
</dbReference>
<dbReference type="AlphaFoldDB" id="A0A6C0CCE5"/>
<evidence type="ECO:0008006" key="2">
    <source>
        <dbReference type="Google" id="ProtNLM"/>
    </source>
</evidence>
<organism evidence="1">
    <name type="scientific">viral metagenome</name>
    <dbReference type="NCBI Taxonomy" id="1070528"/>
    <lineage>
        <taxon>unclassified sequences</taxon>
        <taxon>metagenomes</taxon>
        <taxon>organismal metagenomes</taxon>
    </lineage>
</organism>
<accession>A0A6C0CCE5</accession>
<evidence type="ECO:0000313" key="1">
    <source>
        <dbReference type="EMBL" id="QHT02248.1"/>
    </source>
</evidence>
<dbReference type="Gene3D" id="3.40.210.20">
    <property type="entry name" value="MvaI/BcnI restriction endonuclease, catalytic domain"/>
    <property type="match status" value="1"/>
</dbReference>
<dbReference type="InterPro" id="IPR043004">
    <property type="entry name" value="MvaI_BcnI_cat"/>
</dbReference>
<name>A0A6C0CCE5_9ZZZZ</name>
<dbReference type="InterPro" id="IPR019063">
    <property type="entry name" value="Restrct_endonuc_II_LlaMI"/>
</dbReference>
<sequence length="267" mass="31499">MEDIKEISIEKQQIIALFNNNVKGIEICVKDQNVKHNGKEGYWLEKRMGIKHNDNNEPDILGYEMKKQSNKTTFGDFSASEYAFSGKNKREVINLVNKWTDDIKISRSNFIRMFGSPNPKKNNRYSWSGCCVPKYENYNLNGQILTIDDNGDIIIYYSFANDTRSVKEDFPEFMKTDNDIMIAIWKSSKMKLHIENKFNVNGFFICKKVGDRYEKICFGKPFDYNYFIECIKNKKIIFDSGMYEGNTRNYSQFRATHFWDELITEEF</sequence>
<proteinExistence type="predicted"/>
<reference evidence="1" key="1">
    <citation type="journal article" date="2020" name="Nature">
        <title>Giant virus diversity and host interactions through global metagenomics.</title>
        <authorList>
            <person name="Schulz F."/>
            <person name="Roux S."/>
            <person name="Paez-Espino D."/>
            <person name="Jungbluth S."/>
            <person name="Walsh D.A."/>
            <person name="Denef V.J."/>
            <person name="McMahon K.D."/>
            <person name="Konstantinidis K.T."/>
            <person name="Eloe-Fadrosh E.A."/>
            <person name="Kyrpides N.C."/>
            <person name="Woyke T."/>
        </authorList>
    </citation>
    <scope>NUCLEOTIDE SEQUENCE</scope>
    <source>
        <strain evidence="1">GVMAG-M-3300020565-3</strain>
    </source>
</reference>
<protein>
    <recommendedName>
        <fullName evidence="2">MvaI/BcnI restriction endonuclease domain-containing protein</fullName>
    </recommendedName>
</protein>